<keyword evidence="3" id="KW-1185">Reference proteome</keyword>
<dbReference type="RefSeq" id="WP_110471435.1">
    <property type="nucleotide sequence ID" value="NZ_QJSP01000013.1"/>
</dbReference>
<feature type="region of interest" description="Disordered" evidence="1">
    <location>
        <begin position="81"/>
        <end position="103"/>
    </location>
</feature>
<proteinExistence type="predicted"/>
<gene>
    <name evidence="2" type="ORF">DFR67_11351</name>
</gene>
<name>A0A318RHR4_WILLI</name>
<evidence type="ECO:0008006" key="4">
    <source>
        <dbReference type="Google" id="ProtNLM"/>
    </source>
</evidence>
<feature type="compositionally biased region" description="Basic and acidic residues" evidence="1">
    <location>
        <begin position="81"/>
        <end position="91"/>
    </location>
</feature>
<dbReference type="Proteomes" id="UP000247591">
    <property type="component" value="Unassembled WGS sequence"/>
</dbReference>
<accession>A0A318RHR4</accession>
<comment type="caution">
    <text evidence="2">The sequence shown here is derived from an EMBL/GenBank/DDBJ whole genome shotgun (WGS) entry which is preliminary data.</text>
</comment>
<sequence>MAAATSRTGTITVVTTDQGLPTAVRLEPTELRKDPAVLAAEVLRLCQQAAMHAGVARREELRAHGVSADIIDQMKLPRADDLARAEHHDDAEASAPSSWMRSV</sequence>
<dbReference type="OrthoDB" id="4775251at2"/>
<dbReference type="AlphaFoldDB" id="A0A318RHR4"/>
<protein>
    <recommendedName>
        <fullName evidence="4">YbaB/EbfC DNA-binding family protein</fullName>
    </recommendedName>
</protein>
<reference evidence="2 3" key="1">
    <citation type="submission" date="2018-06" db="EMBL/GenBank/DDBJ databases">
        <title>Genomic Encyclopedia of Type Strains, Phase IV (KMG-IV): sequencing the most valuable type-strain genomes for metagenomic binning, comparative biology and taxonomic classification.</title>
        <authorList>
            <person name="Goeker M."/>
        </authorList>
    </citation>
    <scope>NUCLEOTIDE SEQUENCE [LARGE SCALE GENOMIC DNA]</scope>
    <source>
        <strain evidence="2 3">DSM 45521</strain>
    </source>
</reference>
<evidence type="ECO:0000313" key="3">
    <source>
        <dbReference type="Proteomes" id="UP000247591"/>
    </source>
</evidence>
<organism evidence="2 3">
    <name type="scientific">Williamsia limnetica</name>
    <dbReference type="NCBI Taxonomy" id="882452"/>
    <lineage>
        <taxon>Bacteria</taxon>
        <taxon>Bacillati</taxon>
        <taxon>Actinomycetota</taxon>
        <taxon>Actinomycetes</taxon>
        <taxon>Mycobacteriales</taxon>
        <taxon>Nocardiaceae</taxon>
        <taxon>Williamsia</taxon>
    </lineage>
</organism>
<dbReference type="EMBL" id="QJSP01000013">
    <property type="protein sequence ID" value="PYE14257.1"/>
    <property type="molecule type" value="Genomic_DNA"/>
</dbReference>
<evidence type="ECO:0000256" key="1">
    <source>
        <dbReference type="SAM" id="MobiDB-lite"/>
    </source>
</evidence>
<evidence type="ECO:0000313" key="2">
    <source>
        <dbReference type="EMBL" id="PYE14257.1"/>
    </source>
</evidence>